<name>A0ABP0BTG1_9PEZI</name>
<evidence type="ECO:0000313" key="2">
    <source>
        <dbReference type="Proteomes" id="UP001642482"/>
    </source>
</evidence>
<accession>A0ABP0BTG1</accession>
<gene>
    <name evidence="1" type="ORF">SEUCBS140593_004854</name>
</gene>
<proteinExistence type="predicted"/>
<protein>
    <submittedName>
        <fullName evidence="1">Uncharacterized protein</fullName>
    </submittedName>
</protein>
<dbReference type="EMBL" id="CAWUHD010000044">
    <property type="protein sequence ID" value="CAK7222305.1"/>
    <property type="molecule type" value="Genomic_DNA"/>
</dbReference>
<evidence type="ECO:0000313" key="1">
    <source>
        <dbReference type="EMBL" id="CAK7222305.1"/>
    </source>
</evidence>
<organism evidence="1 2">
    <name type="scientific">Sporothrix eucalyptigena</name>
    <dbReference type="NCBI Taxonomy" id="1812306"/>
    <lineage>
        <taxon>Eukaryota</taxon>
        <taxon>Fungi</taxon>
        <taxon>Dikarya</taxon>
        <taxon>Ascomycota</taxon>
        <taxon>Pezizomycotina</taxon>
        <taxon>Sordariomycetes</taxon>
        <taxon>Sordariomycetidae</taxon>
        <taxon>Ophiostomatales</taxon>
        <taxon>Ophiostomataceae</taxon>
        <taxon>Sporothrix</taxon>
    </lineage>
</organism>
<sequence>MYDDYEVTVGLPCVPKQDKTRSIYRWLDDLPDSPRKYFVIGMDPWKSPVRFEDQYDYAVIGPGSSGGFYSGHYSDYYQNICDEYGWSYESSEHGSSVEYSEHNTSVGHSTHARYMKYNRYGKYVETKPYNW</sequence>
<keyword evidence="2" id="KW-1185">Reference proteome</keyword>
<reference evidence="1 2" key="1">
    <citation type="submission" date="2024-01" db="EMBL/GenBank/DDBJ databases">
        <authorList>
            <person name="Allen C."/>
            <person name="Tagirdzhanova G."/>
        </authorList>
    </citation>
    <scope>NUCLEOTIDE SEQUENCE [LARGE SCALE GENOMIC DNA]</scope>
</reference>
<dbReference type="Proteomes" id="UP001642482">
    <property type="component" value="Unassembled WGS sequence"/>
</dbReference>
<comment type="caution">
    <text evidence="1">The sequence shown here is derived from an EMBL/GenBank/DDBJ whole genome shotgun (WGS) entry which is preliminary data.</text>
</comment>